<evidence type="ECO:0000256" key="3">
    <source>
        <dbReference type="ARBA" id="ARBA00023163"/>
    </source>
</evidence>
<keyword evidence="1" id="KW-0805">Transcription regulation</keyword>
<dbReference type="CDD" id="cd06170">
    <property type="entry name" value="LuxR_C_like"/>
    <property type="match status" value="1"/>
</dbReference>
<dbReference type="PROSITE" id="PS50043">
    <property type="entry name" value="HTH_LUXR_2"/>
    <property type="match status" value="1"/>
</dbReference>
<reference evidence="5 6" key="1">
    <citation type="journal article" date="2011" name="Front. Microbiol.">
        <title>Genomic signatures of strain selection and enhancement in Bacillus atrophaeus var. globigii, a historical biowarfare simulant.</title>
        <authorList>
            <person name="Gibbons H.S."/>
            <person name="Broomall S.M."/>
            <person name="McNew L.A."/>
            <person name="Daligault H."/>
            <person name="Chapman C."/>
            <person name="Bruce D."/>
            <person name="Karavis M."/>
            <person name="Krepps M."/>
            <person name="McGregor P.A."/>
            <person name="Hong C."/>
            <person name="Park K.H."/>
            <person name="Akmal A."/>
            <person name="Feldman A."/>
            <person name="Lin J.S."/>
            <person name="Chang W.E."/>
            <person name="Higgs B.W."/>
            <person name="Demirev P."/>
            <person name="Lindquist J."/>
            <person name="Liem A."/>
            <person name="Fochler E."/>
            <person name="Read T.D."/>
            <person name="Tapia R."/>
            <person name="Johnson S."/>
            <person name="Bishop-Lilly K.A."/>
            <person name="Detter C."/>
            <person name="Han C."/>
            <person name="Sozhamannan S."/>
            <person name="Rosenzweig C.N."/>
            <person name="Skowronski E.W."/>
        </authorList>
    </citation>
    <scope>NUCLEOTIDE SEQUENCE [LARGE SCALE GENOMIC DNA]</scope>
    <source>
        <strain evidence="5 6">CL-SP19</strain>
    </source>
</reference>
<name>A0A432ZG29_9GAMM</name>
<comment type="caution">
    <text evidence="5">The sequence shown here is derived from an EMBL/GenBank/DDBJ whole genome shotgun (WGS) entry which is preliminary data.</text>
</comment>
<dbReference type="SMART" id="SM00421">
    <property type="entry name" value="HTH_LUXR"/>
    <property type="match status" value="1"/>
</dbReference>
<sequence length="210" mass="23340">MLNLFITEQFNSPRWQRLDGECRVVGALAEAQAVINEQESSTEQVVIWLMADHSQVESICRSCVGDGYKVLVLYTKPDSDQMKRLIGLGARGYASAAASADGLAKISEVVCQGGLWLPDQFLANLVGLTQKTMRRRASDKKQLAAEHALAQLSKREADVCKAVLDGLTNNQIAERLFISERTVKEHLTQSFRKLDVKDRLQLVLKLNPRG</sequence>
<keyword evidence="6" id="KW-1185">Reference proteome</keyword>
<dbReference type="OrthoDB" id="9794397at2"/>
<organism evidence="5 6">
    <name type="scientific">Idiomarina seosinensis</name>
    <dbReference type="NCBI Taxonomy" id="281739"/>
    <lineage>
        <taxon>Bacteria</taxon>
        <taxon>Pseudomonadati</taxon>
        <taxon>Pseudomonadota</taxon>
        <taxon>Gammaproteobacteria</taxon>
        <taxon>Alteromonadales</taxon>
        <taxon>Idiomarinaceae</taxon>
        <taxon>Idiomarina</taxon>
    </lineage>
</organism>
<dbReference type="Proteomes" id="UP000287908">
    <property type="component" value="Unassembled WGS sequence"/>
</dbReference>
<dbReference type="PANTHER" id="PTHR44688">
    <property type="entry name" value="DNA-BINDING TRANSCRIPTIONAL ACTIVATOR DEVR_DOSR"/>
    <property type="match status" value="1"/>
</dbReference>
<dbReference type="SUPFAM" id="SSF46894">
    <property type="entry name" value="C-terminal effector domain of the bipartite response regulators"/>
    <property type="match status" value="1"/>
</dbReference>
<evidence type="ECO:0000313" key="6">
    <source>
        <dbReference type="Proteomes" id="UP000287908"/>
    </source>
</evidence>
<feature type="domain" description="HTH luxR-type" evidence="4">
    <location>
        <begin position="145"/>
        <end position="210"/>
    </location>
</feature>
<keyword evidence="2" id="KW-0238">DNA-binding</keyword>
<dbReference type="AlphaFoldDB" id="A0A432ZG29"/>
<dbReference type="InterPro" id="IPR000792">
    <property type="entry name" value="Tscrpt_reg_LuxR_C"/>
</dbReference>
<dbReference type="EMBL" id="PIQF01000001">
    <property type="protein sequence ID" value="RUO76935.1"/>
    <property type="molecule type" value="Genomic_DNA"/>
</dbReference>
<evidence type="ECO:0000256" key="1">
    <source>
        <dbReference type="ARBA" id="ARBA00023015"/>
    </source>
</evidence>
<evidence type="ECO:0000256" key="2">
    <source>
        <dbReference type="ARBA" id="ARBA00023125"/>
    </source>
</evidence>
<dbReference type="PRINTS" id="PR00038">
    <property type="entry name" value="HTHLUXR"/>
</dbReference>
<gene>
    <name evidence="5" type="ORF">CWI81_00025</name>
</gene>
<evidence type="ECO:0000313" key="5">
    <source>
        <dbReference type="EMBL" id="RUO76935.1"/>
    </source>
</evidence>
<evidence type="ECO:0000259" key="4">
    <source>
        <dbReference type="PROSITE" id="PS50043"/>
    </source>
</evidence>
<dbReference type="RefSeq" id="WP_126783205.1">
    <property type="nucleotide sequence ID" value="NZ_PIQF01000001.1"/>
</dbReference>
<keyword evidence="3" id="KW-0804">Transcription</keyword>
<protein>
    <recommendedName>
        <fullName evidence="4">HTH luxR-type domain-containing protein</fullName>
    </recommendedName>
</protein>
<accession>A0A432ZG29</accession>
<dbReference type="Gene3D" id="3.40.50.2300">
    <property type="match status" value="1"/>
</dbReference>
<dbReference type="Pfam" id="PF00196">
    <property type="entry name" value="GerE"/>
    <property type="match status" value="1"/>
</dbReference>
<dbReference type="GO" id="GO:0003677">
    <property type="term" value="F:DNA binding"/>
    <property type="evidence" value="ECO:0007669"/>
    <property type="project" value="UniProtKB-KW"/>
</dbReference>
<dbReference type="InterPro" id="IPR016032">
    <property type="entry name" value="Sig_transdc_resp-reg_C-effctor"/>
</dbReference>
<dbReference type="PANTHER" id="PTHR44688:SF16">
    <property type="entry name" value="DNA-BINDING TRANSCRIPTIONAL ACTIVATOR DEVR_DOSR"/>
    <property type="match status" value="1"/>
</dbReference>
<proteinExistence type="predicted"/>
<dbReference type="GO" id="GO:0006355">
    <property type="term" value="P:regulation of DNA-templated transcription"/>
    <property type="evidence" value="ECO:0007669"/>
    <property type="project" value="InterPro"/>
</dbReference>